<evidence type="ECO:0000256" key="5">
    <source>
        <dbReference type="ARBA" id="ARBA00022840"/>
    </source>
</evidence>
<comment type="caution">
    <text evidence="7">The sequence shown here is derived from an EMBL/GenBank/DDBJ whole genome shotgun (WGS) entry which is preliminary data.</text>
</comment>
<dbReference type="InterPro" id="IPR030616">
    <property type="entry name" value="Aur-like"/>
</dbReference>
<dbReference type="PROSITE" id="PS00108">
    <property type="entry name" value="PROTEIN_KINASE_ST"/>
    <property type="match status" value="1"/>
</dbReference>
<keyword evidence="8" id="KW-1185">Reference proteome</keyword>
<name>A0ABR2YZI7_9CHLO</name>
<protein>
    <recommendedName>
        <fullName evidence="6">Protein kinase domain-containing protein</fullName>
    </recommendedName>
</protein>
<dbReference type="Gene3D" id="2.120.10.30">
    <property type="entry name" value="TolB, C-terminal domain"/>
    <property type="match status" value="1"/>
</dbReference>
<organism evidence="7 8">
    <name type="scientific">Coccomyxa subellipsoidea</name>
    <dbReference type="NCBI Taxonomy" id="248742"/>
    <lineage>
        <taxon>Eukaryota</taxon>
        <taxon>Viridiplantae</taxon>
        <taxon>Chlorophyta</taxon>
        <taxon>core chlorophytes</taxon>
        <taxon>Trebouxiophyceae</taxon>
        <taxon>Trebouxiophyceae incertae sedis</taxon>
        <taxon>Coccomyxaceae</taxon>
        <taxon>Coccomyxa</taxon>
    </lineage>
</organism>
<keyword evidence="2" id="KW-0808">Transferase</keyword>
<sequence length="647" mass="69553">METSLCCETTACPNALRRGNDWSMEDFEIMDVLGGGHLTTVALCTCSISNMRVAIKMYHKDRMSPLNERQVAREIRLQMKLQHSNIIALYAAFQDDEGFYLVQEYAEGGDLFAELGRAGGYLPEQRVAASIMRPFVSALAYIHSQGILHRDIKPENILMTSNGEIKLADFGLALDLQHETPRSCVGTLDYMPPEMAGVCLANSGHAAKGGEAIPKVPLYGFPADIWATGILCYELLVGGSPFEADTKEETYDKIMKCDLWLPSHLSADTHNFVKKRPPASLVYVGSNASEVYALLDSQGTGEPETVRILGNLAQPSSVAWYNGSLFVAEPNRLLRYDGADDFVLASKPLPAPVVVLSSIAPLDATPKIIGIGPDGRMYISIGAACSGTACTCGGQVTPGDDTVTYCSIAYLYPNGTDFRSKITGIRRTGGFTFDPSSGPPFIAYTSQMPDSPDYRNLDDLLYYQFVYALVDLGTPLCQWTGRGSPVVRSIGPGNATADTNLTITSLINNPPGSITKPSQALGPQVGASGARFYTGAQPGYNASAEFPKRFVNFTAFVAEHGSLSNPQQPGFRVAAVHVTNGAGTSLSHVNFASGWLINGVPWGRPVDVQPLLDGSLLISDDLAGAVYRVTYNKASNSARIGMHCYAS</sequence>
<evidence type="ECO:0000256" key="2">
    <source>
        <dbReference type="ARBA" id="ARBA00022679"/>
    </source>
</evidence>
<gene>
    <name evidence="7" type="ORF">WJX75_000570</name>
</gene>
<dbReference type="Pfam" id="PF00069">
    <property type="entry name" value="Pkinase"/>
    <property type="match status" value="1"/>
</dbReference>
<keyword evidence="1" id="KW-0723">Serine/threonine-protein kinase</keyword>
<keyword evidence="5" id="KW-0067">ATP-binding</keyword>
<dbReference type="PROSITE" id="PS50011">
    <property type="entry name" value="PROTEIN_KINASE_DOM"/>
    <property type="match status" value="1"/>
</dbReference>
<evidence type="ECO:0000256" key="3">
    <source>
        <dbReference type="ARBA" id="ARBA00022741"/>
    </source>
</evidence>
<proteinExistence type="predicted"/>
<dbReference type="InterPro" id="IPR011009">
    <property type="entry name" value="Kinase-like_dom_sf"/>
</dbReference>
<dbReference type="InterPro" id="IPR011042">
    <property type="entry name" value="6-blade_b-propeller_TolB-like"/>
</dbReference>
<feature type="domain" description="Protein kinase" evidence="6">
    <location>
        <begin position="27"/>
        <end position="321"/>
    </location>
</feature>
<reference evidence="7 8" key="1">
    <citation type="journal article" date="2024" name="Nat. Commun.">
        <title>Phylogenomics reveals the evolutionary origins of lichenization in chlorophyte algae.</title>
        <authorList>
            <person name="Puginier C."/>
            <person name="Libourel C."/>
            <person name="Otte J."/>
            <person name="Skaloud P."/>
            <person name="Haon M."/>
            <person name="Grisel S."/>
            <person name="Petersen M."/>
            <person name="Berrin J.G."/>
            <person name="Delaux P.M."/>
            <person name="Dal Grande F."/>
            <person name="Keller J."/>
        </authorList>
    </citation>
    <scope>NUCLEOTIDE SEQUENCE [LARGE SCALE GENOMIC DNA]</scope>
    <source>
        <strain evidence="7 8">SAG 216-7</strain>
    </source>
</reference>
<evidence type="ECO:0000313" key="7">
    <source>
        <dbReference type="EMBL" id="KAK9917071.1"/>
    </source>
</evidence>
<dbReference type="SUPFAM" id="SSF50952">
    <property type="entry name" value="Soluble quinoprotein glucose dehydrogenase"/>
    <property type="match status" value="1"/>
</dbReference>
<keyword evidence="3" id="KW-0547">Nucleotide-binding</keyword>
<keyword evidence="4" id="KW-0418">Kinase</keyword>
<evidence type="ECO:0000259" key="6">
    <source>
        <dbReference type="PROSITE" id="PS50011"/>
    </source>
</evidence>
<dbReference type="InterPro" id="IPR008271">
    <property type="entry name" value="Ser/Thr_kinase_AS"/>
</dbReference>
<dbReference type="SUPFAM" id="SSF56112">
    <property type="entry name" value="Protein kinase-like (PK-like)"/>
    <property type="match status" value="1"/>
</dbReference>
<dbReference type="EMBL" id="JALJOT010000002">
    <property type="protein sequence ID" value="KAK9917071.1"/>
    <property type="molecule type" value="Genomic_DNA"/>
</dbReference>
<accession>A0ABR2YZI7</accession>
<evidence type="ECO:0000313" key="8">
    <source>
        <dbReference type="Proteomes" id="UP001491310"/>
    </source>
</evidence>
<dbReference type="InterPro" id="IPR000719">
    <property type="entry name" value="Prot_kinase_dom"/>
</dbReference>
<dbReference type="PANTHER" id="PTHR24350">
    <property type="entry name" value="SERINE/THREONINE-PROTEIN KINASE IAL-RELATED"/>
    <property type="match status" value="1"/>
</dbReference>
<evidence type="ECO:0000256" key="1">
    <source>
        <dbReference type="ARBA" id="ARBA00022527"/>
    </source>
</evidence>
<dbReference type="SMART" id="SM00220">
    <property type="entry name" value="S_TKc"/>
    <property type="match status" value="1"/>
</dbReference>
<dbReference type="Proteomes" id="UP001491310">
    <property type="component" value="Unassembled WGS sequence"/>
</dbReference>
<dbReference type="Gene3D" id="1.10.510.10">
    <property type="entry name" value="Transferase(Phosphotransferase) domain 1"/>
    <property type="match status" value="1"/>
</dbReference>
<dbReference type="InterPro" id="IPR011041">
    <property type="entry name" value="Quinoprot_gluc/sorb_DH_b-prop"/>
</dbReference>
<evidence type="ECO:0000256" key="4">
    <source>
        <dbReference type="ARBA" id="ARBA00022777"/>
    </source>
</evidence>